<evidence type="ECO:0000256" key="2">
    <source>
        <dbReference type="ARBA" id="ARBA00004249"/>
    </source>
</evidence>
<accession>A0ABT9FZC2</accession>
<dbReference type="Pfam" id="PF02472">
    <property type="entry name" value="ExbD"/>
    <property type="match status" value="1"/>
</dbReference>
<name>A0ABT9FZC2_LEPDI</name>
<evidence type="ECO:0000256" key="10">
    <source>
        <dbReference type="ARBA" id="ARBA00022989"/>
    </source>
</evidence>
<sequence>MAMTPLGGSGDDDAPIMDINTTPLIDVMLVLLVMLIITIPIQLHAVDLRLPVSKTPATQTPPVPIQLRIEADDTMRWNGEPLADRAELQRRMLDAAAQVPVLPLRIEADGRASYGALAGVMVAADQAGLKQLGVSSTPVGP</sequence>
<comment type="caution">
    <text evidence="14">The sequence shown here is derived from an EMBL/GenBank/DDBJ whole genome shotgun (WGS) entry which is preliminary data.</text>
</comment>
<reference evidence="14 15" key="1">
    <citation type="submission" date="2023-08" db="EMBL/GenBank/DDBJ databases">
        <authorList>
            <person name="Roldan D.M."/>
            <person name="Menes R.J."/>
        </authorList>
    </citation>
    <scope>NUCLEOTIDE SEQUENCE [LARGE SCALE GENOMIC DNA]</scope>
    <source>
        <strain evidence="14 15">CCM 2812</strain>
    </source>
</reference>
<keyword evidence="15" id="KW-1185">Reference proteome</keyword>
<dbReference type="InterPro" id="IPR003400">
    <property type="entry name" value="ExbD"/>
</dbReference>
<keyword evidence="10 13" id="KW-1133">Transmembrane helix</keyword>
<comment type="subunit">
    <text evidence="4">The accessory proteins ExbB and ExbD seem to form a complex with TonB.</text>
</comment>
<evidence type="ECO:0000256" key="9">
    <source>
        <dbReference type="ARBA" id="ARBA00022927"/>
    </source>
</evidence>
<organism evidence="14 15">
    <name type="scientific">Leptothrix discophora</name>
    <dbReference type="NCBI Taxonomy" id="89"/>
    <lineage>
        <taxon>Bacteria</taxon>
        <taxon>Pseudomonadati</taxon>
        <taxon>Pseudomonadota</taxon>
        <taxon>Betaproteobacteria</taxon>
        <taxon>Burkholderiales</taxon>
        <taxon>Sphaerotilaceae</taxon>
        <taxon>Leptothrix</taxon>
    </lineage>
</organism>
<keyword evidence="7" id="KW-0997">Cell inner membrane</keyword>
<evidence type="ECO:0000256" key="3">
    <source>
        <dbReference type="ARBA" id="ARBA00005811"/>
    </source>
</evidence>
<evidence type="ECO:0000256" key="12">
    <source>
        <dbReference type="RuleBase" id="RU003879"/>
    </source>
</evidence>
<keyword evidence="6" id="KW-1003">Cell membrane</keyword>
<evidence type="ECO:0000256" key="4">
    <source>
        <dbReference type="ARBA" id="ARBA00011471"/>
    </source>
</evidence>
<comment type="function">
    <text evidence="1">Involved in the TonB-dependent energy-dependent transport of various receptor-bound substrates.</text>
</comment>
<dbReference type="Gene3D" id="3.30.420.270">
    <property type="match status" value="1"/>
</dbReference>
<keyword evidence="11 13" id="KW-0472">Membrane</keyword>
<evidence type="ECO:0000313" key="15">
    <source>
        <dbReference type="Proteomes" id="UP001235760"/>
    </source>
</evidence>
<comment type="similarity">
    <text evidence="3 12">Belongs to the ExbD/TolR family.</text>
</comment>
<evidence type="ECO:0000256" key="7">
    <source>
        <dbReference type="ARBA" id="ARBA00022519"/>
    </source>
</evidence>
<evidence type="ECO:0000256" key="5">
    <source>
        <dbReference type="ARBA" id="ARBA00022448"/>
    </source>
</evidence>
<evidence type="ECO:0000256" key="8">
    <source>
        <dbReference type="ARBA" id="ARBA00022692"/>
    </source>
</evidence>
<comment type="subcellular location">
    <subcellularLocation>
        <location evidence="2">Cell inner membrane</location>
        <topology evidence="2">Single-pass type II membrane protein</topology>
    </subcellularLocation>
    <subcellularLocation>
        <location evidence="12">Cell membrane</location>
        <topology evidence="12">Single-pass type II membrane protein</topology>
    </subcellularLocation>
</comment>
<evidence type="ECO:0000313" key="14">
    <source>
        <dbReference type="EMBL" id="MDP4299505.1"/>
    </source>
</evidence>
<keyword evidence="5 12" id="KW-0813">Transport</keyword>
<evidence type="ECO:0000256" key="6">
    <source>
        <dbReference type="ARBA" id="ARBA00022475"/>
    </source>
</evidence>
<evidence type="ECO:0000256" key="1">
    <source>
        <dbReference type="ARBA" id="ARBA00003540"/>
    </source>
</evidence>
<evidence type="ECO:0000256" key="11">
    <source>
        <dbReference type="ARBA" id="ARBA00023136"/>
    </source>
</evidence>
<dbReference type="PANTHER" id="PTHR30558">
    <property type="entry name" value="EXBD MEMBRANE COMPONENT OF PMF-DRIVEN MACROMOLECULE IMPORT SYSTEM"/>
    <property type="match status" value="1"/>
</dbReference>
<dbReference type="Proteomes" id="UP001235760">
    <property type="component" value="Unassembled WGS sequence"/>
</dbReference>
<feature type="transmembrane region" description="Helical" evidence="13">
    <location>
        <begin position="27"/>
        <end position="46"/>
    </location>
</feature>
<dbReference type="EMBL" id="JAUZEE010000001">
    <property type="protein sequence ID" value="MDP4299505.1"/>
    <property type="molecule type" value="Genomic_DNA"/>
</dbReference>
<protein>
    <submittedName>
        <fullName evidence="14">Biopolymer transporter ExbD</fullName>
    </submittedName>
</protein>
<proteinExistence type="inferred from homology"/>
<keyword evidence="9 12" id="KW-0653">Protein transport</keyword>
<dbReference type="PANTHER" id="PTHR30558:SF12">
    <property type="entry name" value="BIOPOLYMER TRANSPORT PROTEIN EXBD"/>
    <property type="match status" value="1"/>
</dbReference>
<dbReference type="RefSeq" id="WP_305748050.1">
    <property type="nucleotide sequence ID" value="NZ_JAUZEE010000001.1"/>
</dbReference>
<evidence type="ECO:0000256" key="13">
    <source>
        <dbReference type="SAM" id="Phobius"/>
    </source>
</evidence>
<keyword evidence="8 12" id="KW-0812">Transmembrane</keyword>
<gene>
    <name evidence="14" type="ORF">Q8X39_02565</name>
</gene>